<organism evidence="1 2">
    <name type="scientific">Pangasianodon gigas</name>
    <name type="common">Mekong giant catfish</name>
    <name type="synonym">Pangasius gigas</name>
    <dbReference type="NCBI Taxonomy" id="30993"/>
    <lineage>
        <taxon>Eukaryota</taxon>
        <taxon>Metazoa</taxon>
        <taxon>Chordata</taxon>
        <taxon>Craniata</taxon>
        <taxon>Vertebrata</taxon>
        <taxon>Euteleostomi</taxon>
        <taxon>Actinopterygii</taxon>
        <taxon>Neopterygii</taxon>
        <taxon>Teleostei</taxon>
        <taxon>Ostariophysi</taxon>
        <taxon>Siluriformes</taxon>
        <taxon>Pangasiidae</taxon>
        <taxon>Pangasianodon</taxon>
    </lineage>
</organism>
<sequence>MVNAGKRRYSTSSDTPNKNIKRPRKGEVNYLPDLPDRQNASILEISRQQLVDEMKKKTPNAVVINQKMDLTLSLQRKDVVIDKPPVSQILQHWPALFVKVRCTKNSVEWLGRTLNKNSMALLIVTIQS</sequence>
<evidence type="ECO:0000313" key="1">
    <source>
        <dbReference type="EMBL" id="MCI4383962.1"/>
    </source>
</evidence>
<proteinExistence type="predicted"/>
<evidence type="ECO:0000313" key="2">
    <source>
        <dbReference type="Proteomes" id="UP000829447"/>
    </source>
</evidence>
<keyword evidence="2" id="KW-1185">Reference proteome</keyword>
<gene>
    <name evidence="1" type="ORF">PGIGA_G00032730</name>
</gene>
<comment type="caution">
    <text evidence="1">The sequence shown here is derived from an EMBL/GenBank/DDBJ whole genome shotgun (WGS) entry which is preliminary data.</text>
</comment>
<accession>A0ACC5WY97</accession>
<reference evidence="1 2" key="1">
    <citation type="journal article" date="2022" name="bioRxiv">
        <title>An ancient truncated duplication of the anti-Mullerian hormone receptor type 2 gene is a potential conserved master sex determinant in the Pangasiidae catfish family.</title>
        <authorList>
            <person name="Wen M."/>
            <person name="Pan Q."/>
            <person name="Jouanno E."/>
            <person name="Montfort J."/>
            <person name="Zahm M."/>
            <person name="Cabau C."/>
            <person name="Klopp C."/>
            <person name="Iampietro C."/>
            <person name="Roques C."/>
            <person name="Bouchez O."/>
            <person name="Castinel A."/>
            <person name="Donnadieu C."/>
            <person name="Parrinello H."/>
            <person name="Poncet C."/>
            <person name="Belmonte E."/>
            <person name="Gautier V."/>
            <person name="Avarre J.-C."/>
            <person name="Dugue R."/>
            <person name="Gustiano R."/>
            <person name="Ha T.T.T."/>
            <person name="Campet M."/>
            <person name="Sriphairoj K."/>
            <person name="Ribolli J."/>
            <person name="de Almeida F.L."/>
            <person name="Desvignes T."/>
            <person name="Postlethwait J.H."/>
            <person name="Bucao C.F."/>
            <person name="Robinson-Rechavi M."/>
            <person name="Bobe J."/>
            <person name="Herpin A."/>
            <person name="Guiguen Y."/>
        </authorList>
    </citation>
    <scope>NUCLEOTIDE SEQUENCE [LARGE SCALE GENOMIC DNA]</scope>
    <source>
        <strain evidence="1">YG-Dec2019</strain>
    </source>
</reference>
<protein>
    <submittedName>
        <fullName evidence="1">Uncharacterized protein</fullName>
    </submittedName>
</protein>
<dbReference type="EMBL" id="CM040465">
    <property type="protein sequence ID" value="MCI4383962.1"/>
    <property type="molecule type" value="Genomic_DNA"/>
</dbReference>
<dbReference type="Proteomes" id="UP000829447">
    <property type="component" value="Linkage Group LG12"/>
</dbReference>
<name>A0ACC5WY97_PANGG</name>